<keyword evidence="3" id="KW-1185">Reference proteome</keyword>
<dbReference type="RefSeq" id="WP_144436979.1">
    <property type="nucleotide sequence ID" value="NZ_CP071249.1"/>
</dbReference>
<gene>
    <name evidence="1" type="ORF">J0J69_02325</name>
    <name evidence="2" type="ORF">J0J70_08655</name>
</gene>
<dbReference type="Proteomes" id="UP001058016">
    <property type="component" value="Chromosome"/>
</dbReference>
<dbReference type="EMBL" id="CP071249">
    <property type="protein sequence ID" value="UUF06444.1"/>
    <property type="molecule type" value="Genomic_DNA"/>
</dbReference>
<evidence type="ECO:0000313" key="1">
    <source>
        <dbReference type="EMBL" id="UUF06444.1"/>
    </source>
</evidence>
<organism evidence="2 4">
    <name type="scientific">Turicibacter bilis</name>
    <dbReference type="NCBI Taxonomy" id="2735723"/>
    <lineage>
        <taxon>Bacteria</taxon>
        <taxon>Bacillati</taxon>
        <taxon>Bacillota</taxon>
        <taxon>Erysipelotrichia</taxon>
        <taxon>Erysipelotrichales</taxon>
        <taxon>Turicibacteraceae</taxon>
        <taxon>Turicibacter</taxon>
    </lineage>
</organism>
<evidence type="ECO:0000313" key="2">
    <source>
        <dbReference type="EMBL" id="UUF07692.1"/>
    </source>
</evidence>
<accession>A0A9Q9FEL4</accession>
<dbReference type="Proteomes" id="UP001058072">
    <property type="component" value="Chromosome"/>
</dbReference>
<dbReference type="AlphaFoldDB" id="A0A9Q9FEL4"/>
<name>A0A9Q9FEL4_9FIRM</name>
<reference evidence="2 3" key="1">
    <citation type="submission" date="2021-03" db="EMBL/GenBank/DDBJ databases">
        <title>Comparative Genomics and Metabolomics in the genus Turicibacter.</title>
        <authorList>
            <person name="Maki J."/>
            <person name="Looft T."/>
        </authorList>
    </citation>
    <scope>NUCLEOTIDE SEQUENCE</scope>
    <source>
        <strain evidence="2">ISU324</strain>
        <strain evidence="1 3">MMM721</strain>
    </source>
</reference>
<protein>
    <submittedName>
        <fullName evidence="2">Uncharacterized protein</fullName>
    </submittedName>
</protein>
<dbReference type="EMBL" id="CP071250">
    <property type="protein sequence ID" value="UUF07692.1"/>
    <property type="molecule type" value="Genomic_DNA"/>
</dbReference>
<evidence type="ECO:0000313" key="3">
    <source>
        <dbReference type="Proteomes" id="UP001058016"/>
    </source>
</evidence>
<sequence length="249" mass="27578">MKKDMGNTYQTMPLDPTTNYLKYGQKFPPTQMTYDQTSNNVAAINQRNDLSQLNDLINLSNADLDNNFISTLTSIFHVGDTIIIYESISGYISSGALLSNITIKPGTYVISKIVEGSRHPIRISKTGKAAGAWIDGMTLYKPLSGFFVEDSISTSQPLVPIFTDTKTQGFWGDDSIGLNLPNLFIEGEKVIVTKNIVGYKTSTSLKRAKFIKPGTYYIYKYVEDATHPLNITSNPGIAGTWVDTTYIEK</sequence>
<evidence type="ECO:0000313" key="4">
    <source>
        <dbReference type="Proteomes" id="UP001058072"/>
    </source>
</evidence>
<proteinExistence type="predicted"/>